<feature type="compositionally biased region" description="Basic and acidic residues" evidence="1">
    <location>
        <begin position="268"/>
        <end position="288"/>
    </location>
</feature>
<proteinExistence type="predicted"/>
<evidence type="ECO:0000313" key="3">
    <source>
        <dbReference type="Proteomes" id="UP001161247"/>
    </source>
</evidence>
<dbReference type="EMBL" id="OX459123">
    <property type="protein sequence ID" value="CAI9108663.1"/>
    <property type="molecule type" value="Genomic_DNA"/>
</dbReference>
<gene>
    <name evidence="2" type="ORF">OLC1_LOCUS16708</name>
</gene>
<feature type="compositionally biased region" description="Basic and acidic residues" evidence="1">
    <location>
        <begin position="248"/>
        <end position="260"/>
    </location>
</feature>
<evidence type="ECO:0000256" key="1">
    <source>
        <dbReference type="SAM" id="MobiDB-lite"/>
    </source>
</evidence>
<organism evidence="2 3">
    <name type="scientific">Oldenlandia corymbosa var. corymbosa</name>
    <dbReference type="NCBI Taxonomy" id="529605"/>
    <lineage>
        <taxon>Eukaryota</taxon>
        <taxon>Viridiplantae</taxon>
        <taxon>Streptophyta</taxon>
        <taxon>Embryophyta</taxon>
        <taxon>Tracheophyta</taxon>
        <taxon>Spermatophyta</taxon>
        <taxon>Magnoliopsida</taxon>
        <taxon>eudicotyledons</taxon>
        <taxon>Gunneridae</taxon>
        <taxon>Pentapetalae</taxon>
        <taxon>asterids</taxon>
        <taxon>lamiids</taxon>
        <taxon>Gentianales</taxon>
        <taxon>Rubiaceae</taxon>
        <taxon>Rubioideae</taxon>
        <taxon>Spermacoceae</taxon>
        <taxon>Hedyotis-Oldenlandia complex</taxon>
        <taxon>Oldenlandia</taxon>
    </lineage>
</organism>
<reference evidence="2" key="1">
    <citation type="submission" date="2023-03" db="EMBL/GenBank/DDBJ databases">
        <authorList>
            <person name="Julca I."/>
        </authorList>
    </citation>
    <scope>NUCLEOTIDE SEQUENCE</scope>
</reference>
<accession>A0AAV1DPK8</accession>
<dbReference type="AlphaFoldDB" id="A0AAV1DPK8"/>
<evidence type="ECO:0000313" key="2">
    <source>
        <dbReference type="EMBL" id="CAI9108663.1"/>
    </source>
</evidence>
<name>A0AAV1DPK8_OLDCO</name>
<protein>
    <submittedName>
        <fullName evidence="2">OLC1v1008324C1</fullName>
    </submittedName>
</protein>
<dbReference type="Proteomes" id="UP001161247">
    <property type="component" value="Chromosome 6"/>
</dbReference>
<sequence>MDTDCRVGKPMVRVNEADKIEVPEKKGIKIKSAKPKWTMKGGDPKNTLEAQIVSLNPLVVKGVEKEATVVTEKMRNNPVMKTLEARPADETLAAAETLGAQGEVRQLESSSGLTAMEKETILVDLQPSPVRIEAVCIDAPSLVQSGNRFAILHAVEDDEAKGEMANVHSKVHTQSQEEQDNIGATSVDGNLDLANNRAFLEVELWNMSLVPQQDSIRSNDNTSANVIPNTEGIHDERELWSDGEIHDDHIVENEQGERIVTKKRGRKSKEERAKQSEGVELRRSLRLQ</sequence>
<feature type="region of interest" description="Disordered" evidence="1">
    <location>
        <begin position="248"/>
        <end position="288"/>
    </location>
</feature>
<keyword evidence="3" id="KW-1185">Reference proteome</keyword>